<evidence type="ECO:0000313" key="2">
    <source>
        <dbReference type="Proteomes" id="UP000789405"/>
    </source>
</evidence>
<evidence type="ECO:0000313" key="1">
    <source>
        <dbReference type="EMBL" id="CAG8807068.1"/>
    </source>
</evidence>
<feature type="non-terminal residue" evidence="1">
    <location>
        <position position="132"/>
    </location>
</feature>
<feature type="non-terminal residue" evidence="1">
    <location>
        <position position="1"/>
    </location>
</feature>
<sequence>ELALNAESVCIVDILQIQKCNCDITKSPYKGNSTDAVKYVYTRIFTPNWTVDQTAFIHDKVSKYNYAVDLKEAFNFLLCSRCNSGLLKLVSTKKKLLSNSVKNMNKKASKKIKLEPEICDLTIAEEKSFYDS</sequence>
<dbReference type="Proteomes" id="UP000789405">
    <property type="component" value="Unassembled WGS sequence"/>
</dbReference>
<name>A0A9N9K3F3_9GLOM</name>
<dbReference type="EMBL" id="CAJVPY010042067">
    <property type="protein sequence ID" value="CAG8807068.1"/>
    <property type="molecule type" value="Genomic_DNA"/>
</dbReference>
<gene>
    <name evidence="1" type="ORF">DERYTH_LOCUS24597</name>
</gene>
<organism evidence="1 2">
    <name type="scientific">Dentiscutata erythropus</name>
    <dbReference type="NCBI Taxonomy" id="1348616"/>
    <lineage>
        <taxon>Eukaryota</taxon>
        <taxon>Fungi</taxon>
        <taxon>Fungi incertae sedis</taxon>
        <taxon>Mucoromycota</taxon>
        <taxon>Glomeromycotina</taxon>
        <taxon>Glomeromycetes</taxon>
        <taxon>Diversisporales</taxon>
        <taxon>Gigasporaceae</taxon>
        <taxon>Dentiscutata</taxon>
    </lineage>
</organism>
<comment type="caution">
    <text evidence="1">The sequence shown here is derived from an EMBL/GenBank/DDBJ whole genome shotgun (WGS) entry which is preliminary data.</text>
</comment>
<accession>A0A9N9K3F3</accession>
<dbReference type="AlphaFoldDB" id="A0A9N9K3F3"/>
<reference evidence="1" key="1">
    <citation type="submission" date="2021-06" db="EMBL/GenBank/DDBJ databases">
        <authorList>
            <person name="Kallberg Y."/>
            <person name="Tangrot J."/>
            <person name="Rosling A."/>
        </authorList>
    </citation>
    <scope>NUCLEOTIDE SEQUENCE</scope>
    <source>
        <strain evidence="1">MA453B</strain>
    </source>
</reference>
<proteinExistence type="predicted"/>
<protein>
    <submittedName>
        <fullName evidence="1">16209_t:CDS:1</fullName>
    </submittedName>
</protein>
<keyword evidence="2" id="KW-1185">Reference proteome</keyword>